<dbReference type="Gene3D" id="3.40.50.1820">
    <property type="entry name" value="alpha/beta hydrolase"/>
    <property type="match status" value="1"/>
</dbReference>
<dbReference type="SUPFAM" id="SSF53474">
    <property type="entry name" value="alpha/beta-Hydrolases"/>
    <property type="match status" value="1"/>
</dbReference>
<dbReference type="Proteomes" id="UP000324678">
    <property type="component" value="Chromosome"/>
</dbReference>
<dbReference type="InterPro" id="IPR000073">
    <property type="entry name" value="AB_hydrolase_1"/>
</dbReference>
<gene>
    <name evidence="2" type="ORF">FLP10_05885</name>
</gene>
<dbReference type="PANTHER" id="PTHR43433:SF5">
    <property type="entry name" value="AB HYDROLASE-1 DOMAIN-CONTAINING PROTEIN"/>
    <property type="match status" value="1"/>
</dbReference>
<feature type="domain" description="AB hydrolase-1" evidence="1">
    <location>
        <begin position="46"/>
        <end position="249"/>
    </location>
</feature>
<dbReference type="PANTHER" id="PTHR43433">
    <property type="entry name" value="HYDROLASE, ALPHA/BETA FOLD FAMILY PROTEIN"/>
    <property type="match status" value="1"/>
</dbReference>
<proteinExistence type="predicted"/>
<accession>A0A5C1YLV0</accession>
<organism evidence="2 3">
    <name type="scientific">Agromyces intestinalis</name>
    <dbReference type="NCBI Taxonomy" id="2592652"/>
    <lineage>
        <taxon>Bacteria</taxon>
        <taxon>Bacillati</taxon>
        <taxon>Actinomycetota</taxon>
        <taxon>Actinomycetes</taxon>
        <taxon>Micrococcales</taxon>
        <taxon>Microbacteriaceae</taxon>
        <taxon>Agromyces</taxon>
    </lineage>
</organism>
<evidence type="ECO:0000313" key="3">
    <source>
        <dbReference type="Proteomes" id="UP000324678"/>
    </source>
</evidence>
<dbReference type="EMBL" id="CP043505">
    <property type="protein sequence ID" value="QEO16097.1"/>
    <property type="molecule type" value="Genomic_DNA"/>
</dbReference>
<evidence type="ECO:0000259" key="1">
    <source>
        <dbReference type="Pfam" id="PF00561"/>
    </source>
</evidence>
<dbReference type="GO" id="GO:0016787">
    <property type="term" value="F:hydrolase activity"/>
    <property type="evidence" value="ECO:0007669"/>
    <property type="project" value="UniProtKB-KW"/>
</dbReference>
<dbReference type="Pfam" id="PF00561">
    <property type="entry name" value="Abhydrolase_1"/>
    <property type="match status" value="1"/>
</dbReference>
<keyword evidence="3" id="KW-1185">Reference proteome</keyword>
<dbReference type="AlphaFoldDB" id="A0A5C1YLV0"/>
<dbReference type="InterPro" id="IPR029058">
    <property type="entry name" value="AB_hydrolase_fold"/>
</dbReference>
<dbReference type="OrthoDB" id="9796770at2"/>
<keyword evidence="2" id="KW-0378">Hydrolase</keyword>
<protein>
    <submittedName>
        <fullName evidence="2">Alpha/beta hydrolase</fullName>
    </submittedName>
</protein>
<dbReference type="InterPro" id="IPR050471">
    <property type="entry name" value="AB_hydrolase"/>
</dbReference>
<reference evidence="2 3" key="1">
    <citation type="submission" date="2019-09" db="EMBL/GenBank/DDBJ databases">
        <title>Genome sequencing of strain KACC 19306.</title>
        <authorList>
            <person name="Heo J."/>
            <person name="Kim S.-J."/>
            <person name="Kim J.-S."/>
            <person name="Hong S.-B."/>
            <person name="Kwon S.-W."/>
        </authorList>
    </citation>
    <scope>NUCLEOTIDE SEQUENCE [LARGE SCALE GENOMIC DNA]</scope>
    <source>
        <strain evidence="2 3">KACC 19306</strain>
    </source>
</reference>
<evidence type="ECO:0000313" key="2">
    <source>
        <dbReference type="EMBL" id="QEO16097.1"/>
    </source>
</evidence>
<sequence>MAYHVLGEPSAGEPGAGEPALLVPGGPCRGVDYLEDLAGVASDRPIAVLHPRGTPTTGGRSRGWWTDADDLVAFADHLGLDAVDVVAHSAGTRLALAALARHPARIRSLALVTPPAAWLTGVAYDGDALARARRDPLVDAAFASITGDGPRDQAEFERARVTEGPAGYARWTERERAHATVGAWRLSSIEAYFTGIPDDAAARILAAPRRPTLVVAGDGDILVGVGPVRAYADALGADLRMLAECGHYPWVEQPAAFRTALEGWRASGSSR</sequence>
<dbReference type="KEGG" id="ail:FLP10_05885"/>
<name>A0A5C1YLV0_9MICO</name>